<feature type="transmembrane region" description="Helical" evidence="7">
    <location>
        <begin position="47"/>
        <end position="66"/>
    </location>
</feature>
<dbReference type="Gene3D" id="1.10.3470.10">
    <property type="entry name" value="ABC transporter involved in vitamin B12 uptake, BtuC"/>
    <property type="match status" value="1"/>
</dbReference>
<organism evidence="8 9">
    <name type="scientific">Schaalia cardiffensis F0333</name>
    <dbReference type="NCBI Taxonomy" id="888050"/>
    <lineage>
        <taxon>Bacteria</taxon>
        <taxon>Bacillati</taxon>
        <taxon>Actinomycetota</taxon>
        <taxon>Actinomycetes</taxon>
        <taxon>Actinomycetales</taxon>
        <taxon>Actinomycetaceae</taxon>
        <taxon>Schaalia</taxon>
    </lineage>
</organism>
<evidence type="ECO:0000313" key="8">
    <source>
        <dbReference type="EMBL" id="ENO17301.1"/>
    </source>
</evidence>
<keyword evidence="6" id="KW-0813">Transport</keyword>
<evidence type="ECO:0000256" key="2">
    <source>
        <dbReference type="ARBA" id="ARBA00008034"/>
    </source>
</evidence>
<comment type="caution">
    <text evidence="8">The sequence shown here is derived from an EMBL/GenBank/DDBJ whole genome shotgun (WGS) entry which is preliminary data.</text>
</comment>
<evidence type="ECO:0000256" key="4">
    <source>
        <dbReference type="ARBA" id="ARBA00022989"/>
    </source>
</evidence>
<dbReference type="GO" id="GO:0055085">
    <property type="term" value="P:transmembrane transport"/>
    <property type="evidence" value="ECO:0007669"/>
    <property type="project" value="InterPro"/>
</dbReference>
<dbReference type="GO" id="GO:0043190">
    <property type="term" value="C:ATP-binding cassette (ABC) transporter complex"/>
    <property type="evidence" value="ECO:0007669"/>
    <property type="project" value="InterPro"/>
</dbReference>
<evidence type="ECO:0000256" key="5">
    <source>
        <dbReference type="ARBA" id="ARBA00023136"/>
    </source>
</evidence>
<dbReference type="STRING" id="888050.HMPREF9004_1966"/>
<dbReference type="AlphaFoldDB" id="N6X0K4"/>
<dbReference type="HOGENOM" id="CLU_028808_4_3_11"/>
<feature type="transmembrane region" description="Helical" evidence="7">
    <location>
        <begin position="72"/>
        <end position="92"/>
    </location>
</feature>
<comment type="similarity">
    <text evidence="2 6">Belongs to the ABC-3 integral membrane protein family.</text>
</comment>
<dbReference type="PANTHER" id="PTHR30477:SF21">
    <property type="entry name" value="ABC-3 PROTEIN"/>
    <property type="match status" value="1"/>
</dbReference>
<dbReference type="eggNOG" id="COG1108">
    <property type="taxonomic scope" value="Bacteria"/>
</dbReference>
<dbReference type="RefSeq" id="WP_005965109.1">
    <property type="nucleotide sequence ID" value="NZ_CP040505.1"/>
</dbReference>
<evidence type="ECO:0000313" key="9">
    <source>
        <dbReference type="Proteomes" id="UP000013015"/>
    </source>
</evidence>
<protein>
    <submittedName>
        <fullName evidence="8">Metal cation ABC superfamily ATP binding cassette transporter, membrane protein</fullName>
    </submittedName>
</protein>
<keyword evidence="9" id="KW-1185">Reference proteome</keyword>
<evidence type="ECO:0000256" key="1">
    <source>
        <dbReference type="ARBA" id="ARBA00004141"/>
    </source>
</evidence>
<dbReference type="SUPFAM" id="SSF81345">
    <property type="entry name" value="ABC transporter involved in vitamin B12 uptake, BtuC"/>
    <property type="match status" value="1"/>
</dbReference>
<dbReference type="Pfam" id="PF00950">
    <property type="entry name" value="ABC-3"/>
    <property type="match status" value="1"/>
</dbReference>
<dbReference type="InterPro" id="IPR001626">
    <property type="entry name" value="ABC_TroCD"/>
</dbReference>
<feature type="transmembrane region" description="Helical" evidence="7">
    <location>
        <begin position="143"/>
        <end position="162"/>
    </location>
</feature>
<dbReference type="InterPro" id="IPR037294">
    <property type="entry name" value="ABC_BtuC-like"/>
</dbReference>
<evidence type="ECO:0000256" key="3">
    <source>
        <dbReference type="ARBA" id="ARBA00022692"/>
    </source>
</evidence>
<gene>
    <name evidence="8" type="ORF">HMPREF9004_1966</name>
</gene>
<feature type="transmembrane region" description="Helical" evidence="7">
    <location>
        <begin position="231"/>
        <end position="250"/>
    </location>
</feature>
<accession>N6X0K4</accession>
<evidence type="ECO:0000256" key="7">
    <source>
        <dbReference type="SAM" id="Phobius"/>
    </source>
</evidence>
<dbReference type="PANTHER" id="PTHR30477">
    <property type="entry name" value="ABC-TRANSPORTER METAL-BINDING PROTEIN"/>
    <property type="match status" value="1"/>
</dbReference>
<feature type="transmembrane region" description="Helical" evidence="7">
    <location>
        <begin position="12"/>
        <end position="35"/>
    </location>
</feature>
<proteinExistence type="inferred from homology"/>
<feature type="transmembrane region" description="Helical" evidence="7">
    <location>
        <begin position="257"/>
        <end position="276"/>
    </location>
</feature>
<feature type="transmembrane region" description="Helical" evidence="7">
    <location>
        <begin position="104"/>
        <end position="123"/>
    </location>
</feature>
<keyword evidence="5 7" id="KW-0472">Membrane</keyword>
<dbReference type="EMBL" id="AQHZ01000030">
    <property type="protein sequence ID" value="ENO17301.1"/>
    <property type="molecule type" value="Genomic_DNA"/>
</dbReference>
<keyword evidence="4 7" id="KW-1133">Transmembrane helix</keyword>
<feature type="transmembrane region" description="Helical" evidence="7">
    <location>
        <begin position="189"/>
        <end position="219"/>
    </location>
</feature>
<sequence>MNTLPGITTSILVLPIIELVILGALSGIVGTLALLDKKIFFAESLTHGTFPGAVLGVVIAHGFHLGHGPTSIALFIGAALFCLPLGWLMRFLADLPGISSQAAAGIILSFGFALGYFLAKWFAPLPLQVQAFLTGSVLTVGPWDVWAAGAALFLTLLVLIVWGKDLIACAFDPAAYLTSGRNPQRMGEVILALILITVVTLIPAVGTVLSIALLAAPAAGLAPLVSSVKQLMIAAPVVGILIGLGGLFLGSIADLSIGGTISVLAGLFYALCRLLASRGRAASRTLSH</sequence>
<reference evidence="8 9" key="1">
    <citation type="submission" date="2013-03" db="EMBL/GenBank/DDBJ databases">
        <title>Reference genome for the Human Microbiome Project.</title>
        <authorList>
            <person name="Aqrawi P."/>
            <person name="Ayvaz T."/>
            <person name="Bess C."/>
            <person name="Blankenburg K."/>
            <person name="Coyle M."/>
            <person name="Deng J."/>
            <person name="Forbes L."/>
            <person name="Fowler G."/>
            <person name="Francisco L."/>
            <person name="Fu Q."/>
            <person name="Gibbs R."/>
            <person name="Gross S."/>
            <person name="Gubbala S."/>
            <person name="Hale W."/>
            <person name="Hemphill L."/>
            <person name="Highlander S."/>
            <person name="Hirani K."/>
            <person name="Jackson L."/>
            <person name="Jakkamsetti A."/>
            <person name="Javaid M."/>
            <person name="Jayaseelan J.C."/>
            <person name="Jiang H."/>
            <person name="Joshi V."/>
            <person name="Korchina V."/>
            <person name="Kovar C."/>
            <person name="Lara F."/>
            <person name="Lee S."/>
            <person name="Liu Y."/>
            <person name="Mata R."/>
            <person name="Mathew T."/>
            <person name="Munidasa M."/>
            <person name="Muzny D."/>
            <person name="Nazareth L."/>
            <person name="Ngo R."/>
            <person name="Nguyen L."/>
            <person name="Nguyen N."/>
            <person name="Okwuonu G."/>
            <person name="Ongeri F."/>
            <person name="Palculict T."/>
            <person name="Patil S."/>
            <person name="Petrosino J."/>
            <person name="Pham C."/>
            <person name="Pham P."/>
            <person name="Pu L.-L."/>
            <person name="Qin X."/>
            <person name="Qu J."/>
            <person name="Reid J."/>
            <person name="Ross M."/>
            <person name="Ruth R."/>
            <person name="Saada N."/>
            <person name="San Lucas F."/>
            <person name="Santibanez J."/>
            <person name="Shang Y."/>
            <person name="Simmons D."/>
            <person name="Song X.-Z."/>
            <person name="Tang L.-Y."/>
            <person name="Thornton R."/>
            <person name="Warren J."/>
            <person name="Weissenberger G."/>
            <person name="Wilczek-Boney K."/>
            <person name="Worley K."/>
            <person name="Youmans B."/>
            <person name="Zhang J."/>
            <person name="Zhang L."/>
            <person name="Zhao Z."/>
            <person name="Zhou C."/>
            <person name="Zhu D."/>
            <person name="Zhu Y."/>
        </authorList>
    </citation>
    <scope>NUCLEOTIDE SEQUENCE [LARGE SCALE GENOMIC DNA]</scope>
    <source>
        <strain evidence="8 9">F0333</strain>
    </source>
</reference>
<name>N6X0K4_9ACTO</name>
<keyword evidence="3 6" id="KW-0812">Transmembrane</keyword>
<dbReference type="Proteomes" id="UP000013015">
    <property type="component" value="Unassembled WGS sequence"/>
</dbReference>
<dbReference type="PATRIC" id="fig|888050.3.peg.1883"/>
<evidence type="ECO:0000256" key="6">
    <source>
        <dbReference type="RuleBase" id="RU003943"/>
    </source>
</evidence>
<comment type="subcellular location">
    <subcellularLocation>
        <location evidence="6">Cell membrane</location>
        <topology evidence="6">Multi-pass membrane protein</topology>
    </subcellularLocation>
    <subcellularLocation>
        <location evidence="1">Membrane</location>
        <topology evidence="1">Multi-pass membrane protein</topology>
    </subcellularLocation>
</comment>